<accession>A0AAW0DNS4</accession>
<reference evidence="2 3" key="1">
    <citation type="journal article" date="2024" name="J Genomics">
        <title>Draft genome sequencing and assembly of Favolaschia claudopus CIRM-BRFM 2984 isolated from oak limbs.</title>
        <authorList>
            <person name="Navarro D."/>
            <person name="Drula E."/>
            <person name="Chaduli D."/>
            <person name="Cazenave R."/>
            <person name="Ahrendt S."/>
            <person name="Wang J."/>
            <person name="Lipzen A."/>
            <person name="Daum C."/>
            <person name="Barry K."/>
            <person name="Grigoriev I.V."/>
            <person name="Favel A."/>
            <person name="Rosso M.N."/>
            <person name="Martin F."/>
        </authorList>
    </citation>
    <scope>NUCLEOTIDE SEQUENCE [LARGE SCALE GENOMIC DNA]</scope>
    <source>
        <strain evidence="2 3">CIRM-BRFM 2984</strain>
    </source>
</reference>
<gene>
    <name evidence="2" type="ORF">R3P38DRAFT_2851020</name>
</gene>
<name>A0AAW0DNS4_9AGAR</name>
<evidence type="ECO:0000313" key="2">
    <source>
        <dbReference type="EMBL" id="KAK7053573.1"/>
    </source>
</evidence>
<proteinExistence type="predicted"/>
<dbReference type="Gene3D" id="3.80.10.10">
    <property type="entry name" value="Ribonuclease Inhibitor"/>
    <property type="match status" value="1"/>
</dbReference>
<dbReference type="SUPFAM" id="SSF52047">
    <property type="entry name" value="RNI-like"/>
    <property type="match status" value="1"/>
</dbReference>
<sequence length="490" mass="54402">MDLEASTNETSALGSSKSLCVTNEASHVVRRTGIHTQALALHPKLPDDILGEIFAQCDPSDTPAELCVVPGNFRLVFCKVSSQWRRVALNTYTLWTDVKIDFNHSRIDRVLEILPRWLAGAKEALLYLEISTRKYDERIVEILRRYAPRCHTLVVDGIRLDGASFDLPRGAFGRVKTLRLGGNGNVPLAGLPPSSPAVVFEDMPLVSSVTFSSFHESLNRKLVPLPWRQLTSLYFEDTEPSPWDYYAILEQCVNVAQMRLDVFPARRGAVISLSNVQISLPALRTLELNTDTPGNGARFLHSIALDNLVDLEVSFSDDSDRTAYLVRPLPALQRLVIDGPGLGSQLDLELWLQACPVAVEVHLHSYTIRQQILDEIAMGLLLPCLQRLTIAVAPTQILIAALEARQRSVEFSTIAEIGVNRQDLPAWELEESEKMRLARLRLAGVYVGWVACHESLPNAGEVKRNAMRNVEHGINPLIPAYGLARKASAI</sequence>
<dbReference type="InterPro" id="IPR032675">
    <property type="entry name" value="LRR_dom_sf"/>
</dbReference>
<dbReference type="Pfam" id="PF00646">
    <property type="entry name" value="F-box"/>
    <property type="match status" value="1"/>
</dbReference>
<dbReference type="Proteomes" id="UP001362999">
    <property type="component" value="Unassembled WGS sequence"/>
</dbReference>
<dbReference type="EMBL" id="JAWWNJ010000006">
    <property type="protein sequence ID" value="KAK7053573.1"/>
    <property type="molecule type" value="Genomic_DNA"/>
</dbReference>
<organism evidence="2 3">
    <name type="scientific">Favolaschia claudopus</name>
    <dbReference type="NCBI Taxonomy" id="2862362"/>
    <lineage>
        <taxon>Eukaryota</taxon>
        <taxon>Fungi</taxon>
        <taxon>Dikarya</taxon>
        <taxon>Basidiomycota</taxon>
        <taxon>Agaricomycotina</taxon>
        <taxon>Agaricomycetes</taxon>
        <taxon>Agaricomycetidae</taxon>
        <taxon>Agaricales</taxon>
        <taxon>Marasmiineae</taxon>
        <taxon>Mycenaceae</taxon>
        <taxon>Favolaschia</taxon>
    </lineage>
</organism>
<dbReference type="InterPro" id="IPR001810">
    <property type="entry name" value="F-box_dom"/>
</dbReference>
<dbReference type="AlphaFoldDB" id="A0AAW0DNS4"/>
<evidence type="ECO:0000259" key="1">
    <source>
        <dbReference type="Pfam" id="PF00646"/>
    </source>
</evidence>
<keyword evidence="3" id="KW-1185">Reference proteome</keyword>
<comment type="caution">
    <text evidence="2">The sequence shown here is derived from an EMBL/GenBank/DDBJ whole genome shotgun (WGS) entry which is preliminary data.</text>
</comment>
<protein>
    <recommendedName>
        <fullName evidence="1">F-box domain-containing protein</fullName>
    </recommendedName>
</protein>
<feature type="domain" description="F-box" evidence="1">
    <location>
        <begin position="44"/>
        <end position="89"/>
    </location>
</feature>
<evidence type="ECO:0000313" key="3">
    <source>
        <dbReference type="Proteomes" id="UP001362999"/>
    </source>
</evidence>